<dbReference type="OrthoDB" id="9795789at2"/>
<gene>
    <name evidence="2" type="ORF">D7Y33_00175</name>
</gene>
<dbReference type="Pfam" id="PF00294">
    <property type="entry name" value="PfkB"/>
    <property type="match status" value="1"/>
</dbReference>
<sequence length="401" mass="43610">MLTIVGGIYREVCLRPQWDEVYGSAGRAASAVSRLGGQVTLHGYLDAGLQPILECRAADEGFGLSIAPLPRSASFHYSHGLSVPWIQQPERQSPLSVKADHVLRFGMLESTAIVDAEYAVFDPQNVTGTEAFGANGSKAQHLALVLNLTEARSLLQRFDLTSEQMAAELASQHGAEVVVLKMGPKGALVHHEGGTECVPAYATSRVWKIGSGDQFAANFAYAWMEERRSPFEAADRASRSAAFYAQHRRYPDVGELDAFAPAPLRLSDTYLQGRAPTVYLAGPFFTLGQLWVVEQARNCLLDMGLDVFSPYHDVGPGPAEMVVGKDIEGIHRSQVMLAIADGLDSGTVFEVGYARSRGIPVVMYAENVSPEDLKMMEGTDCFLRDDFVSAIYQTAWNGVCV</sequence>
<dbReference type="Gene3D" id="3.40.1190.20">
    <property type="match status" value="1"/>
</dbReference>
<dbReference type="SUPFAM" id="SSF52309">
    <property type="entry name" value="N-(deoxy)ribosyltransferase-like"/>
    <property type="match status" value="1"/>
</dbReference>
<dbReference type="InterPro" id="IPR011611">
    <property type="entry name" value="PfkB_dom"/>
</dbReference>
<evidence type="ECO:0000313" key="2">
    <source>
        <dbReference type="EMBL" id="MBA0309448.1"/>
    </source>
</evidence>
<dbReference type="SUPFAM" id="SSF53613">
    <property type="entry name" value="Ribokinase-like"/>
    <property type="match status" value="1"/>
</dbReference>
<dbReference type="InterPro" id="IPR029056">
    <property type="entry name" value="Ribokinase-like"/>
</dbReference>
<dbReference type="GO" id="GO:0003824">
    <property type="term" value="F:catalytic activity"/>
    <property type="evidence" value="ECO:0007669"/>
    <property type="project" value="UniProtKB-ARBA"/>
</dbReference>
<protein>
    <submittedName>
        <fullName evidence="2">Nucleoside 2-deoxyribosyltransferase</fullName>
    </submittedName>
</protein>
<reference evidence="2" key="1">
    <citation type="submission" date="2018-09" db="EMBL/GenBank/DDBJ databases">
        <authorList>
            <person name="Groschel M."/>
            <person name="Kohl T."/>
            <person name="Conchillo-Sole O."/>
            <person name="Mamat U."/>
            <person name="Yero D."/>
            <person name="Niemann S."/>
            <person name="Daura X."/>
            <person name="Gibert I."/>
        </authorList>
    </citation>
    <scope>NUCLEOTIDE SEQUENCE</scope>
    <source>
        <strain evidence="2">OG156</strain>
    </source>
</reference>
<organism evidence="2 3">
    <name type="scientific">Stenotrophomonas maltophilia</name>
    <name type="common">Pseudomonas maltophilia</name>
    <name type="synonym">Xanthomonas maltophilia</name>
    <dbReference type="NCBI Taxonomy" id="40324"/>
    <lineage>
        <taxon>Bacteria</taxon>
        <taxon>Pseudomonadati</taxon>
        <taxon>Pseudomonadota</taxon>
        <taxon>Gammaproteobacteria</taxon>
        <taxon>Lysobacterales</taxon>
        <taxon>Lysobacteraceae</taxon>
        <taxon>Stenotrophomonas</taxon>
        <taxon>Stenotrophomonas maltophilia group</taxon>
    </lineage>
</organism>
<accession>A0A0K2IFW7</accession>
<comment type="caution">
    <text evidence="2">The sequence shown here is derived from an EMBL/GenBank/DDBJ whole genome shotgun (WGS) entry which is preliminary data.</text>
</comment>
<feature type="domain" description="Carbohydrate kinase PfkB" evidence="1">
    <location>
        <begin position="144"/>
        <end position="247"/>
    </location>
</feature>
<dbReference type="Pfam" id="PF05014">
    <property type="entry name" value="Nuc_deoxyrib_tr"/>
    <property type="match status" value="1"/>
</dbReference>
<dbReference type="Proteomes" id="UP000822271">
    <property type="component" value="Unassembled WGS sequence"/>
</dbReference>
<dbReference type="EMBL" id="RAUE01000001">
    <property type="protein sequence ID" value="MBA0309448.1"/>
    <property type="molecule type" value="Genomic_DNA"/>
</dbReference>
<dbReference type="InterPro" id="IPR007710">
    <property type="entry name" value="Nucleoside_deoxyribTrfase"/>
</dbReference>
<dbReference type="RefSeq" id="WP_049428616.1">
    <property type="nucleotide sequence ID" value="NZ_CP154630.1"/>
</dbReference>
<dbReference type="Gene3D" id="3.40.50.450">
    <property type="match status" value="1"/>
</dbReference>
<proteinExistence type="predicted"/>
<evidence type="ECO:0000313" key="3">
    <source>
        <dbReference type="Proteomes" id="UP000822271"/>
    </source>
</evidence>
<evidence type="ECO:0000259" key="1">
    <source>
        <dbReference type="Pfam" id="PF00294"/>
    </source>
</evidence>
<reference evidence="2" key="2">
    <citation type="journal article" date="2020" name="Front. Microbiol.">
        <title>Genetic Variants of the DSF Quorum Sensing System in Stenotrophomonas maltophilia Influence Virulence and Resistance Phenotypes Among Genotypically Diverse Clinical Isolates.</title>
        <authorList>
            <person name="Yero D."/>
            <person name="Huedo P."/>
            <person name="Conchillo-Sole O."/>
            <person name="Martinez-Servat S."/>
            <person name="Mamat U."/>
            <person name="Coves X."/>
            <person name="Llanas F."/>
            <person name="Roca I."/>
            <person name="Vila J."/>
            <person name="Schaible U.E."/>
            <person name="Daura X."/>
            <person name="Gibert I."/>
        </authorList>
    </citation>
    <scope>NUCLEOTIDE SEQUENCE</scope>
    <source>
        <strain evidence="2">OG156</strain>
    </source>
</reference>
<dbReference type="AlphaFoldDB" id="A0A0K2IFW7"/>
<name>A0A0K2IFW7_STEMA</name>